<comment type="caution">
    <text evidence="2">The sequence shown here is derived from an EMBL/GenBank/DDBJ whole genome shotgun (WGS) entry which is preliminary data.</text>
</comment>
<gene>
    <name evidence="2" type="ORF">ABH992_003245</name>
</gene>
<evidence type="ECO:0000313" key="2">
    <source>
        <dbReference type="EMBL" id="MEY9470846.1"/>
    </source>
</evidence>
<dbReference type="Gene3D" id="1.20.1270.180">
    <property type="match status" value="1"/>
</dbReference>
<organism evidence="2 3">
    <name type="scientific">Bradyrhizobium yuanmingense</name>
    <dbReference type="NCBI Taxonomy" id="108015"/>
    <lineage>
        <taxon>Bacteria</taxon>
        <taxon>Pseudomonadati</taxon>
        <taxon>Pseudomonadota</taxon>
        <taxon>Alphaproteobacteria</taxon>
        <taxon>Hyphomicrobiales</taxon>
        <taxon>Nitrobacteraceae</taxon>
        <taxon>Bradyrhizobium</taxon>
    </lineage>
</organism>
<name>A0ABV4GGL4_9BRAD</name>
<protein>
    <submittedName>
        <fullName evidence="2">Uncharacterized protein YecT (DUF1311 family)</fullName>
    </submittedName>
</protein>
<reference evidence="2 3" key="1">
    <citation type="submission" date="2024-07" db="EMBL/GenBank/DDBJ databases">
        <title>Genomic Encyclopedia of Type Strains, Phase V (KMG-V): Genome sequencing to study the core and pangenomes of soil and plant-associated prokaryotes.</title>
        <authorList>
            <person name="Whitman W."/>
        </authorList>
    </citation>
    <scope>NUCLEOTIDE SEQUENCE [LARGE SCALE GENOMIC DNA]</scope>
    <source>
        <strain evidence="2 3">USDA 222</strain>
    </source>
</reference>
<dbReference type="Proteomes" id="UP001565474">
    <property type="component" value="Unassembled WGS sequence"/>
</dbReference>
<sequence>MALYGASFSFAASPCSNYVGQRLRICFGRRRAVHHVLRQPTKAPALVDDLDGACSMATDSEFGDLRNVTLIGAKRPCCDIISDMHPILFKTVFSSLIGLILFVEYVAFTGASLSSSTNTQLFPKGSTSAELTGSADYAHSASSTAAASSDNFPTDYAWRANELSPEYTQRIQDQLTNCISASEDPSNCVGITYSSNCSTTVEQCAYAEAGAWDEIGKAAYAKLLEASDVRKAAEQSQAEWKTFSAAECSLVGALYQTDAPRYHLERANCALELSSARAISLRDYVLASSK</sequence>
<evidence type="ECO:0000259" key="1">
    <source>
        <dbReference type="Pfam" id="PF07007"/>
    </source>
</evidence>
<dbReference type="InterPro" id="IPR009739">
    <property type="entry name" value="LprI-like_N"/>
</dbReference>
<keyword evidence="3" id="KW-1185">Reference proteome</keyword>
<accession>A0ABV4GGL4</accession>
<dbReference type="Pfam" id="PF07007">
    <property type="entry name" value="LprI"/>
    <property type="match status" value="1"/>
</dbReference>
<proteinExistence type="predicted"/>
<dbReference type="EMBL" id="JBGBZN010000002">
    <property type="protein sequence ID" value="MEY9470846.1"/>
    <property type="molecule type" value="Genomic_DNA"/>
</dbReference>
<feature type="domain" description="Lysozyme inhibitor LprI-like N-terminal" evidence="1">
    <location>
        <begin position="198"/>
        <end position="279"/>
    </location>
</feature>
<evidence type="ECO:0000313" key="3">
    <source>
        <dbReference type="Proteomes" id="UP001565474"/>
    </source>
</evidence>